<evidence type="ECO:0000256" key="1">
    <source>
        <dbReference type="ARBA" id="ARBA00004123"/>
    </source>
</evidence>
<reference evidence="8 9" key="1">
    <citation type="submission" date="2018-07" db="EMBL/GenBank/DDBJ databases">
        <title>Section-level genome sequencing of Aspergillus section Nigri to investigate inter- and intra-species variation.</title>
        <authorList>
            <consortium name="DOE Joint Genome Institute"/>
            <person name="Vesth T.C."/>
            <person name="Nybo J.L."/>
            <person name="Theobald S."/>
            <person name="Frisvad J.C."/>
            <person name="Larsen T.O."/>
            <person name="Nielsen K.F."/>
            <person name="Hoof J.B."/>
            <person name="Brandl J."/>
            <person name="Salamov A."/>
            <person name="Riley R."/>
            <person name="Gladden J.M."/>
            <person name="Phatale P."/>
            <person name="Nielsen M.T."/>
            <person name="Lyhne E.K."/>
            <person name="Kogle M.E."/>
            <person name="Strasser K."/>
            <person name="McDonnell E."/>
            <person name="Barry K."/>
            <person name="Clum A."/>
            <person name="Chen C."/>
            <person name="Nolan M."/>
            <person name="Sandor L."/>
            <person name="Kuo A."/>
            <person name="Lipzen A."/>
            <person name="Hainaut M."/>
            <person name="Drula E."/>
            <person name="Tsang A."/>
            <person name="Magnuson J.K."/>
            <person name="Henrissat B."/>
            <person name="Wiebenga A."/>
            <person name="Simmons B.A."/>
            <person name="Makela M.R."/>
            <person name="De vries R.P."/>
            <person name="Grigoriev I.V."/>
            <person name="Mortensen U.H."/>
            <person name="Baker S.E."/>
            <person name="Andersen M.R."/>
        </authorList>
    </citation>
    <scope>NUCLEOTIDE SEQUENCE [LARGE SCALE GENOMIC DNA]</scope>
    <source>
        <strain evidence="8 9">ATCC 13157</strain>
    </source>
</reference>
<dbReference type="PANTHER" id="PTHR47338:SF20">
    <property type="entry name" value="ZN(II)2CYS6 TRANSCRIPTION FACTOR (EUROFUNG)"/>
    <property type="match status" value="1"/>
</dbReference>
<evidence type="ECO:0000256" key="4">
    <source>
        <dbReference type="ARBA" id="ARBA00023125"/>
    </source>
</evidence>
<dbReference type="GO" id="GO:0008270">
    <property type="term" value="F:zinc ion binding"/>
    <property type="evidence" value="ECO:0007669"/>
    <property type="project" value="InterPro"/>
</dbReference>
<keyword evidence="9" id="KW-1185">Reference proteome</keyword>
<keyword evidence="6" id="KW-0539">Nucleus</keyword>
<dbReference type="Proteomes" id="UP000254937">
    <property type="component" value="Unassembled WGS sequence"/>
</dbReference>
<dbReference type="EMBL" id="KZ851865">
    <property type="protein sequence ID" value="RDK38384.1"/>
    <property type="molecule type" value="Genomic_DNA"/>
</dbReference>
<name>A0A370P8R4_ASPPH</name>
<dbReference type="InterPro" id="IPR007219">
    <property type="entry name" value="XnlR_reg_dom"/>
</dbReference>
<gene>
    <name evidence="8" type="ORF">M752DRAFT_329748</name>
</gene>
<evidence type="ECO:0000256" key="3">
    <source>
        <dbReference type="ARBA" id="ARBA00023015"/>
    </source>
</evidence>
<dbReference type="CDD" id="cd12148">
    <property type="entry name" value="fungal_TF_MHR"/>
    <property type="match status" value="1"/>
</dbReference>
<dbReference type="PANTHER" id="PTHR47338">
    <property type="entry name" value="ZN(II)2CYS6 TRANSCRIPTION FACTOR (EUROFUNG)-RELATED"/>
    <property type="match status" value="1"/>
</dbReference>
<organism evidence="8 9">
    <name type="scientific">Aspergillus phoenicis ATCC 13157</name>
    <dbReference type="NCBI Taxonomy" id="1353007"/>
    <lineage>
        <taxon>Eukaryota</taxon>
        <taxon>Fungi</taxon>
        <taxon>Dikarya</taxon>
        <taxon>Ascomycota</taxon>
        <taxon>Pezizomycotina</taxon>
        <taxon>Eurotiomycetes</taxon>
        <taxon>Eurotiomycetidae</taxon>
        <taxon>Eurotiales</taxon>
        <taxon>Aspergillaceae</taxon>
        <taxon>Aspergillus</taxon>
    </lineage>
</organism>
<evidence type="ECO:0000256" key="2">
    <source>
        <dbReference type="ARBA" id="ARBA00022723"/>
    </source>
</evidence>
<proteinExistence type="predicted"/>
<dbReference type="PROSITE" id="PS50048">
    <property type="entry name" value="ZN2_CY6_FUNGAL_2"/>
    <property type="match status" value="1"/>
</dbReference>
<dbReference type="AlphaFoldDB" id="A0A370P8R4"/>
<dbReference type="GO" id="GO:0003677">
    <property type="term" value="F:DNA binding"/>
    <property type="evidence" value="ECO:0007669"/>
    <property type="project" value="UniProtKB-KW"/>
</dbReference>
<dbReference type="GO" id="GO:0006351">
    <property type="term" value="P:DNA-templated transcription"/>
    <property type="evidence" value="ECO:0007669"/>
    <property type="project" value="InterPro"/>
</dbReference>
<dbReference type="InterPro" id="IPR001138">
    <property type="entry name" value="Zn2Cys6_DnaBD"/>
</dbReference>
<accession>A0A370P8R4</accession>
<dbReference type="InterPro" id="IPR050815">
    <property type="entry name" value="TF_fung"/>
</dbReference>
<dbReference type="GO" id="GO:0000981">
    <property type="term" value="F:DNA-binding transcription factor activity, RNA polymerase II-specific"/>
    <property type="evidence" value="ECO:0007669"/>
    <property type="project" value="InterPro"/>
</dbReference>
<keyword evidence="3" id="KW-0805">Transcription regulation</keyword>
<keyword evidence="5" id="KW-0804">Transcription</keyword>
<dbReference type="GO" id="GO:0005634">
    <property type="term" value="C:nucleus"/>
    <property type="evidence" value="ECO:0007669"/>
    <property type="project" value="UniProtKB-SubCell"/>
</dbReference>
<dbReference type="SMART" id="SM00066">
    <property type="entry name" value="GAL4"/>
    <property type="match status" value="1"/>
</dbReference>
<dbReference type="InterPro" id="IPR036864">
    <property type="entry name" value="Zn2-C6_fun-type_DNA-bd_sf"/>
</dbReference>
<dbReference type="PROSITE" id="PS00463">
    <property type="entry name" value="ZN2_CY6_FUNGAL_1"/>
    <property type="match status" value="1"/>
</dbReference>
<evidence type="ECO:0000313" key="8">
    <source>
        <dbReference type="EMBL" id="RDK38384.1"/>
    </source>
</evidence>
<dbReference type="SUPFAM" id="SSF57701">
    <property type="entry name" value="Zn2/Cys6 DNA-binding domain"/>
    <property type="match status" value="1"/>
</dbReference>
<dbReference type="Pfam" id="PF04082">
    <property type="entry name" value="Fungal_trans"/>
    <property type="match status" value="1"/>
</dbReference>
<dbReference type="CDD" id="cd00067">
    <property type="entry name" value="GAL4"/>
    <property type="match status" value="1"/>
</dbReference>
<evidence type="ECO:0000259" key="7">
    <source>
        <dbReference type="PROSITE" id="PS50048"/>
    </source>
</evidence>
<comment type="subcellular location">
    <subcellularLocation>
        <location evidence="1">Nucleus</location>
    </subcellularLocation>
</comment>
<keyword evidence="2" id="KW-0479">Metal-binding</keyword>
<evidence type="ECO:0000256" key="6">
    <source>
        <dbReference type="ARBA" id="ARBA00023242"/>
    </source>
</evidence>
<dbReference type="Pfam" id="PF00172">
    <property type="entry name" value="Zn_clus"/>
    <property type="match status" value="1"/>
</dbReference>
<keyword evidence="4" id="KW-0238">DNA-binding</keyword>
<evidence type="ECO:0000256" key="5">
    <source>
        <dbReference type="ARBA" id="ARBA00023163"/>
    </source>
</evidence>
<dbReference type="Gene3D" id="4.10.240.10">
    <property type="entry name" value="Zn(2)-C6 fungal-type DNA-binding domain"/>
    <property type="match status" value="1"/>
</dbReference>
<protein>
    <recommendedName>
        <fullName evidence="7">Zn(2)-C6 fungal-type domain-containing protein</fullName>
    </recommendedName>
</protein>
<sequence>MQRPAQPSASAAGKIQKIVNSMGDSKMPNDNSAPQACIACKKRKGKCDRAFPSCSYCKRRSQPCYYHAVGFGSLFPSHTACFPPAYFLDHDHLETLAPKLPPVSLEVPPWVWSEIGDIQQQKEIASQFFSTIHLWMPIVSKKLFMDYLLYPLPFDRADMAVLCLAMKLAIWIPSANSPDPQTTTYIVTRQLLFGNVISRALTLPALQASVLIAVYEVGHAIYPAAHLSITTCANYAMTLGLGWKNSCWEECTQSWIKAEERRRVWWAIVILERYISLGWQACPIISEGPGIDEVLPIYDAAWDEGVMVSGHSMTTSTPCNVNMGRFARLAQGTYLLDRVLRHTHDRTMSAKSREEEAIQLDKTLRALVVFTASETERRDMKICSQTALCQSALAILHAPYLSPSSGASKYRRSLARNAMNQLSHEFLGESKRILHGAGLHFEATSPLSFHWGYMASAHFALLSQADPQSDASSAQETVHSALKMGNARWRAAGAYLGILDARQAMGLP</sequence>
<feature type="domain" description="Zn(2)-C6 fungal-type" evidence="7">
    <location>
        <begin position="36"/>
        <end position="66"/>
    </location>
</feature>
<evidence type="ECO:0000313" key="9">
    <source>
        <dbReference type="Proteomes" id="UP000254937"/>
    </source>
</evidence>